<dbReference type="eggNOG" id="arCOG02272">
    <property type="taxonomic scope" value="Archaea"/>
</dbReference>
<dbReference type="AlphaFoldDB" id="Q97BL0"/>
<dbReference type="STRING" id="273116.gene:9381225"/>
<feature type="transmembrane region" description="Helical" evidence="1">
    <location>
        <begin position="12"/>
        <end position="32"/>
    </location>
</feature>
<sequence>MENFRKFVWESICSLQYYITHVFLPFLVYFSIKEVVHNGRNITIFPVSVYIVIIYKQRVITYPSLFKFCYHFIPNASMLFDIFCFSCTIYFQCKKVPHSLNVNSILIYIIIVNTKINDTVKILYKVLIFNDICIFLKDIIMLIHIYFDHMLAMNSRTSFVSPDDRFSMVYFKMEHEGCWTGITKEHNIAIHTLKIIPLKDRNNIYGLFEIRAQGKKEFRDFLRRINREKTIHRVMAYSPSELRKNVYFIDLYEVYGGMIEGILNDYQSIFEYDVVRRGVEEKYAIIPSDRVLELKNSINGLGKIYQFKARCIKNFYYAFSPFLSYTPSEMQIIAEAVSRGYYSIPRHVGIRDLAEYFGMSKSTVQEYLRKAEQKTMNNLKLLKLMNEMKE</sequence>
<dbReference type="HOGENOM" id="CLU_707174_0_0_2"/>
<feature type="domain" description="HTH bat-type" evidence="2">
    <location>
        <begin position="326"/>
        <end position="376"/>
    </location>
</feature>
<evidence type="ECO:0000313" key="4">
    <source>
        <dbReference type="Proteomes" id="UP000001017"/>
    </source>
</evidence>
<gene>
    <name evidence="3" type="ORF">TVG0435626</name>
</gene>
<dbReference type="EMBL" id="BA000011">
    <property type="protein sequence ID" value="BAB59587.1"/>
    <property type="molecule type" value="Genomic_DNA"/>
</dbReference>
<dbReference type="Pfam" id="PF04967">
    <property type="entry name" value="HTH_10"/>
    <property type="match status" value="1"/>
</dbReference>
<dbReference type="PANTHER" id="PTHR34236:SF1">
    <property type="entry name" value="DIMETHYL SULFOXIDE REDUCTASE TRANSCRIPTIONAL ACTIVATOR"/>
    <property type="match status" value="1"/>
</dbReference>
<dbReference type="PhylomeDB" id="Q97BL0"/>
<dbReference type="Proteomes" id="UP000001017">
    <property type="component" value="Chromosome"/>
</dbReference>
<protein>
    <recommendedName>
        <fullName evidence="2">HTH bat-type domain-containing protein</fullName>
    </recommendedName>
</protein>
<organism evidence="3 4">
    <name type="scientific">Thermoplasma volcanium (strain ATCC 51530 / DSM 4299 / JCM 9571 / NBRC 15438 / GSS1)</name>
    <dbReference type="NCBI Taxonomy" id="273116"/>
    <lineage>
        <taxon>Archaea</taxon>
        <taxon>Methanobacteriati</taxon>
        <taxon>Thermoplasmatota</taxon>
        <taxon>Thermoplasmata</taxon>
        <taxon>Thermoplasmatales</taxon>
        <taxon>Thermoplasmataceae</taxon>
        <taxon>Thermoplasma</taxon>
    </lineage>
</organism>
<reference evidence="3 4" key="2">
    <citation type="journal article" date="2000" name="Proc. Natl. Acad. Sci. U.S.A.">
        <title>Archaeal adaptation to higher temperatures revealed by genomic sequence of Thermoplasma volcanium.</title>
        <authorList>
            <person name="Kawashima T."/>
            <person name="Amano N."/>
            <person name="Koike H."/>
            <person name="Makino S."/>
            <person name="Higuchi S."/>
            <person name="Kawashima-Ohya Y."/>
            <person name="Watanabe K."/>
            <person name="Yamazaki M."/>
            <person name="Kanehori K."/>
            <person name="Kawamoto T."/>
            <person name="Nunoshiba T."/>
            <person name="Yamamoto Y."/>
            <person name="Aramaki H."/>
            <person name="Makino K."/>
            <person name="Suzuki M."/>
        </authorList>
    </citation>
    <scope>NUCLEOTIDE SEQUENCE [LARGE SCALE GENOMIC DNA]</scope>
    <source>
        <strain evidence="4">ATCC 51530 / DSM 4299 / JCM 9571 / NBRC 15438 / GSS1</strain>
    </source>
</reference>
<dbReference type="PaxDb" id="273116-14324660"/>
<proteinExistence type="predicted"/>
<evidence type="ECO:0000313" key="3">
    <source>
        <dbReference type="EMBL" id="BAB59587.1"/>
    </source>
</evidence>
<accession>Q97BL0</accession>
<dbReference type="PANTHER" id="PTHR34236">
    <property type="entry name" value="DIMETHYL SULFOXIDE REDUCTASE TRANSCRIPTIONAL ACTIVATOR"/>
    <property type="match status" value="1"/>
</dbReference>
<keyword evidence="1" id="KW-0812">Transmembrane</keyword>
<evidence type="ECO:0000259" key="2">
    <source>
        <dbReference type="Pfam" id="PF04967"/>
    </source>
</evidence>
<keyword evidence="4" id="KW-1185">Reference proteome</keyword>
<dbReference type="InterPro" id="IPR007050">
    <property type="entry name" value="HTH_bacterioopsin"/>
</dbReference>
<feature type="transmembrane region" description="Helical" evidence="1">
    <location>
        <begin position="38"/>
        <end position="56"/>
    </location>
</feature>
<keyword evidence="1" id="KW-0472">Membrane</keyword>
<evidence type="ECO:0000256" key="1">
    <source>
        <dbReference type="SAM" id="Phobius"/>
    </source>
</evidence>
<reference evidence="3 4" key="1">
    <citation type="journal article" date="1999" name="Proc. Jpn. Acad.">
        <title>Determination of the complete genomic DNA sequence of Thermoplasma volvanium GSS1.</title>
        <authorList>
            <person name="Kawashima T."/>
            <person name="Yamamoto Y."/>
            <person name="Aramaki H."/>
            <person name="Nunoshiba T."/>
            <person name="Kawamoto T."/>
            <person name="Watanabe K."/>
            <person name="Yamazaki M."/>
            <person name="Kanehori K."/>
            <person name="Amano N."/>
            <person name="Ohya Y."/>
            <person name="Makino K."/>
            <person name="Suzuki M."/>
        </authorList>
    </citation>
    <scope>NUCLEOTIDE SEQUENCE [LARGE SCALE GENOMIC DNA]</scope>
    <source>
        <strain evidence="4">ATCC 51530 / DSM 4299 / JCM 9571 / NBRC 15438 / GSS1</strain>
    </source>
</reference>
<dbReference type="DNASU" id="1440963"/>
<name>Q97BL0_THEVO</name>
<keyword evidence="1" id="KW-1133">Transmembrane helix</keyword>
<feature type="transmembrane region" description="Helical" evidence="1">
    <location>
        <begin position="97"/>
        <end position="114"/>
    </location>
</feature>
<dbReference type="KEGG" id="tvo:TVG0435626"/>
<feature type="transmembrane region" description="Helical" evidence="1">
    <location>
        <begin position="68"/>
        <end position="91"/>
    </location>
</feature>
<feature type="transmembrane region" description="Helical" evidence="1">
    <location>
        <begin position="126"/>
        <end position="147"/>
    </location>
</feature>